<evidence type="ECO:0000313" key="4">
    <source>
        <dbReference type="EMBL" id="KAA0157396.1"/>
    </source>
</evidence>
<dbReference type="PANTHER" id="PTHR12861">
    <property type="entry name" value="TRANSLOCON-ASSOCIATED PROTEIN, BETA SUBUNIT PRECURSOR TRAP-BETA SIGNAL SEQUENCE RECEPTOR BETA SUBUNIT"/>
    <property type="match status" value="1"/>
</dbReference>
<dbReference type="EMBL" id="VLTO01000075">
    <property type="protein sequence ID" value="KAA0168624.1"/>
    <property type="molecule type" value="Genomic_DNA"/>
</dbReference>
<evidence type="ECO:0000256" key="2">
    <source>
        <dbReference type="SAM" id="SignalP"/>
    </source>
</evidence>
<reference evidence="7 8" key="1">
    <citation type="submission" date="2019-07" db="EMBL/GenBank/DDBJ databases">
        <title>Genomes of Cafeteria roenbergensis.</title>
        <authorList>
            <person name="Fischer M.G."/>
            <person name="Hackl T."/>
            <person name="Roman M."/>
        </authorList>
    </citation>
    <scope>NUCLEOTIDE SEQUENCE [LARGE SCALE GENOMIC DNA]</scope>
    <source>
        <strain evidence="3 8">BVI</strain>
        <strain evidence="4 10">Cflag</strain>
        <strain evidence="6 7">E4-10P</strain>
        <strain evidence="5 9">RCC970-E3</strain>
    </source>
</reference>
<evidence type="ECO:0008006" key="11">
    <source>
        <dbReference type="Google" id="ProtNLM"/>
    </source>
</evidence>
<evidence type="ECO:0000313" key="10">
    <source>
        <dbReference type="Proteomes" id="UP000325113"/>
    </source>
</evidence>
<dbReference type="PANTHER" id="PTHR12861:SF3">
    <property type="entry name" value="TRANSLOCON-ASSOCIATED PROTEIN SUBUNIT BETA"/>
    <property type="match status" value="1"/>
</dbReference>
<dbReference type="EMBL" id="VLTN01000014">
    <property type="protein sequence ID" value="KAA0153906.1"/>
    <property type="molecule type" value="Genomic_DNA"/>
</dbReference>
<comment type="caution">
    <text evidence="5">The sequence shown here is derived from an EMBL/GenBank/DDBJ whole genome shotgun (WGS) entry which is preliminary data.</text>
</comment>
<keyword evidence="1" id="KW-0472">Membrane</keyword>
<feature type="transmembrane region" description="Helical" evidence="1">
    <location>
        <begin position="188"/>
        <end position="210"/>
    </location>
</feature>
<dbReference type="OrthoDB" id="5860827at2759"/>
<dbReference type="AlphaFoldDB" id="A0A5A8D9U1"/>
<feature type="chain" id="PRO_5036136800" description="Translocon-associated protein subunit beta" evidence="2">
    <location>
        <begin position="24"/>
        <end position="221"/>
    </location>
</feature>
<evidence type="ECO:0000313" key="9">
    <source>
        <dbReference type="Proteomes" id="UP000324907"/>
    </source>
</evidence>
<evidence type="ECO:0000256" key="1">
    <source>
        <dbReference type="SAM" id="Phobius"/>
    </source>
</evidence>
<evidence type="ECO:0000313" key="3">
    <source>
        <dbReference type="EMBL" id="KAA0153906.1"/>
    </source>
</evidence>
<dbReference type="EMBL" id="VLTM01000077">
    <property type="protein sequence ID" value="KAA0157396.1"/>
    <property type="molecule type" value="Genomic_DNA"/>
</dbReference>
<evidence type="ECO:0000313" key="8">
    <source>
        <dbReference type="Proteomes" id="UP000323011"/>
    </source>
</evidence>
<sequence>MARGARFFLMALAGIVAMHAARAQVEDEVEEDAAVFEEEDPIDEEAAASVFIAANKAIEFGDVPLLVVGKEFTVTYELFNLGNAPAYGVELMDSWDDASFELVKGEATAAFDRIEGDGSAKHTVVLRPLKEGVFDCTRANITYTTVPEDQADEDAAEYREALTSTDGLVQVVTAAEYRRRTGSTTNEWLVVAALSALVVVGPMLSANTAFKQLEIAAKKAR</sequence>
<keyword evidence="8" id="KW-1185">Reference proteome</keyword>
<dbReference type="EMBL" id="VLTL01000087">
    <property type="protein sequence ID" value="KAA0161995.1"/>
    <property type="molecule type" value="Genomic_DNA"/>
</dbReference>
<feature type="signal peptide" evidence="2">
    <location>
        <begin position="1"/>
        <end position="23"/>
    </location>
</feature>
<dbReference type="Proteomes" id="UP000325113">
    <property type="component" value="Unassembled WGS sequence"/>
</dbReference>
<dbReference type="Pfam" id="PF05753">
    <property type="entry name" value="TRAP_beta"/>
    <property type="match status" value="1"/>
</dbReference>
<protein>
    <recommendedName>
        <fullName evidence="11">Translocon-associated protein subunit beta</fullName>
    </recommendedName>
</protein>
<evidence type="ECO:0000313" key="6">
    <source>
        <dbReference type="EMBL" id="KAA0168624.1"/>
    </source>
</evidence>
<evidence type="ECO:0000313" key="7">
    <source>
        <dbReference type="Proteomes" id="UP000322899"/>
    </source>
</evidence>
<keyword evidence="1" id="KW-1133">Transmembrane helix</keyword>
<gene>
    <name evidence="6" type="ORF">FNF27_07136</name>
    <name evidence="5" type="ORF">FNF28_04866</name>
    <name evidence="3" type="ORF">FNF29_02894</name>
    <name evidence="4" type="ORF">FNF31_05742</name>
</gene>
<dbReference type="Proteomes" id="UP000324907">
    <property type="component" value="Unassembled WGS sequence"/>
</dbReference>
<keyword evidence="2" id="KW-0732">Signal</keyword>
<dbReference type="GO" id="GO:0005783">
    <property type="term" value="C:endoplasmic reticulum"/>
    <property type="evidence" value="ECO:0007669"/>
    <property type="project" value="TreeGrafter"/>
</dbReference>
<dbReference type="Proteomes" id="UP000322899">
    <property type="component" value="Unassembled WGS sequence"/>
</dbReference>
<dbReference type="Proteomes" id="UP000323011">
    <property type="component" value="Unassembled WGS sequence"/>
</dbReference>
<name>A0A5A8D9U1_CAFRO</name>
<proteinExistence type="predicted"/>
<organism evidence="5 9">
    <name type="scientific">Cafeteria roenbergensis</name>
    <name type="common">Marine flagellate</name>
    <dbReference type="NCBI Taxonomy" id="33653"/>
    <lineage>
        <taxon>Eukaryota</taxon>
        <taxon>Sar</taxon>
        <taxon>Stramenopiles</taxon>
        <taxon>Bigyra</taxon>
        <taxon>Opalozoa</taxon>
        <taxon>Bicosoecida</taxon>
        <taxon>Cafeteriaceae</taxon>
        <taxon>Cafeteria</taxon>
    </lineage>
</organism>
<evidence type="ECO:0000313" key="5">
    <source>
        <dbReference type="EMBL" id="KAA0161995.1"/>
    </source>
</evidence>
<accession>A0A5A8D9U1</accession>
<keyword evidence="1" id="KW-0812">Transmembrane</keyword>